<proteinExistence type="predicted"/>
<dbReference type="SUPFAM" id="SSF54637">
    <property type="entry name" value="Thioesterase/thiol ester dehydrase-isomerase"/>
    <property type="match status" value="1"/>
</dbReference>
<evidence type="ECO:0000313" key="1">
    <source>
        <dbReference type="EMBL" id="ROQ22420.1"/>
    </source>
</evidence>
<dbReference type="AlphaFoldDB" id="A0A3N1P6Q4"/>
<keyword evidence="2" id="KW-1185">Reference proteome</keyword>
<dbReference type="Gene3D" id="3.10.129.10">
    <property type="entry name" value="Hotdog Thioesterase"/>
    <property type="match status" value="1"/>
</dbReference>
<dbReference type="EMBL" id="RJUL01000010">
    <property type="protein sequence ID" value="ROQ22420.1"/>
    <property type="molecule type" value="Genomic_DNA"/>
</dbReference>
<dbReference type="RefSeq" id="WP_123422357.1">
    <property type="nucleotide sequence ID" value="NZ_RJUL01000010.1"/>
</dbReference>
<name>A0A3N1P6Q4_9GAMM</name>
<dbReference type="InterPro" id="IPR029069">
    <property type="entry name" value="HotDog_dom_sf"/>
</dbReference>
<gene>
    <name evidence="1" type="ORF">EDC28_11059</name>
</gene>
<comment type="caution">
    <text evidence="1">The sequence shown here is derived from an EMBL/GenBank/DDBJ whole genome shotgun (WGS) entry which is preliminary data.</text>
</comment>
<sequence>MKPVNRLGRLVRLCKRLPKKWQSAALSRLFNGAVKFAGTAGIRITQADYQQAEMVLANRKKVQNHIKGVHAAATALLGESVTGLVFGLNVPDDRLPLLKAMDINYLRRAKGSLKAVAQLSDEQVAQIRSLEKGEVAVEVVITDEEGEQPVQARYLWAWVPKKR</sequence>
<dbReference type="STRING" id="584787.GCA_001247655_00966"/>
<organism evidence="1 2">
    <name type="scientific">Gallaecimonas pentaromativorans</name>
    <dbReference type="NCBI Taxonomy" id="584787"/>
    <lineage>
        <taxon>Bacteria</taxon>
        <taxon>Pseudomonadati</taxon>
        <taxon>Pseudomonadota</taxon>
        <taxon>Gammaproteobacteria</taxon>
        <taxon>Enterobacterales</taxon>
        <taxon>Gallaecimonadaceae</taxon>
        <taxon>Gallaecimonas</taxon>
    </lineage>
</organism>
<dbReference type="Pfam" id="PF14539">
    <property type="entry name" value="DUF4442"/>
    <property type="match status" value="1"/>
</dbReference>
<dbReference type="Proteomes" id="UP000268033">
    <property type="component" value="Unassembled WGS sequence"/>
</dbReference>
<dbReference type="CDD" id="cd03443">
    <property type="entry name" value="PaaI_thioesterase"/>
    <property type="match status" value="1"/>
</dbReference>
<evidence type="ECO:0000313" key="2">
    <source>
        <dbReference type="Proteomes" id="UP000268033"/>
    </source>
</evidence>
<protein>
    <submittedName>
        <fullName evidence="1">Acyl-coenzyme A thioesterase PaaI-like protein</fullName>
    </submittedName>
</protein>
<accession>A0A3N1P6Q4</accession>
<dbReference type="InterPro" id="IPR027961">
    <property type="entry name" value="DUF4442"/>
</dbReference>
<reference evidence="1 2" key="1">
    <citation type="submission" date="2018-11" db="EMBL/GenBank/DDBJ databases">
        <title>Genomic Encyclopedia of Type Strains, Phase IV (KMG-IV): sequencing the most valuable type-strain genomes for metagenomic binning, comparative biology and taxonomic classification.</title>
        <authorList>
            <person name="Goeker M."/>
        </authorList>
    </citation>
    <scope>NUCLEOTIDE SEQUENCE [LARGE SCALE GENOMIC DNA]</scope>
    <source>
        <strain evidence="1 2">DSM 21945</strain>
    </source>
</reference>